<name>A0ABD3CFR7_9LAMI</name>
<evidence type="ECO:0000259" key="1">
    <source>
        <dbReference type="Pfam" id="PF13456"/>
    </source>
</evidence>
<dbReference type="Gene3D" id="3.30.420.10">
    <property type="entry name" value="Ribonuclease H-like superfamily/Ribonuclease H"/>
    <property type="match status" value="1"/>
</dbReference>
<protein>
    <recommendedName>
        <fullName evidence="1">RNase H type-1 domain-containing protein</fullName>
    </recommendedName>
</protein>
<dbReference type="EMBL" id="JAVIJP010000036">
    <property type="protein sequence ID" value="KAL3628179.1"/>
    <property type="molecule type" value="Genomic_DNA"/>
</dbReference>
<dbReference type="PANTHER" id="PTHR33116:SF86">
    <property type="entry name" value="REVERSE TRANSCRIPTASE DOMAIN-CONTAINING PROTEIN"/>
    <property type="match status" value="1"/>
</dbReference>
<dbReference type="InterPro" id="IPR002156">
    <property type="entry name" value="RNaseH_domain"/>
</dbReference>
<evidence type="ECO:0000313" key="2">
    <source>
        <dbReference type="EMBL" id="KAL3628179.1"/>
    </source>
</evidence>
<dbReference type="AlphaFoldDB" id="A0ABD3CFR7"/>
<dbReference type="CDD" id="cd06222">
    <property type="entry name" value="RNase_H_like"/>
    <property type="match status" value="1"/>
</dbReference>
<sequence>MTLIIEMCFPTFNILYYNAPSSNVLNIVVGTLKGWKSKVLSQPSRSVLIQAVAQALPSYTMSTTLLPKSTCSQLDSALKRFWWGSNERGNSLFLKCWDVLCAPKCIGGLGFKRMEDLNMALFSKLAWQISANKDNLRIKVFKAKYLRGKTFLCDKIDLDGSSWVWKDICKSTNIITSGAIFPIHSLSDVLIWSEPWIPSIPGFTPVKNLALPNAPLLNWNLLAHGSAGLNVQKMVNKVSRQAKAHWLIYAQSAIINSKPQAVWKPPIFDWIKANVDASFASGKAHSGVVLRDSNGSIFTAATYSYSCLDPISAEGLDILDAVELLAKMKIKDVIVESDCLLAILMLTTNSQNCFWTVSPILDKIFKI</sequence>
<keyword evidence="3" id="KW-1185">Reference proteome</keyword>
<dbReference type="PANTHER" id="PTHR33116">
    <property type="entry name" value="REVERSE TRANSCRIPTASE ZINC-BINDING DOMAIN-CONTAINING PROTEIN-RELATED-RELATED"/>
    <property type="match status" value="1"/>
</dbReference>
<feature type="domain" description="RNase H type-1" evidence="1">
    <location>
        <begin position="274"/>
        <end position="366"/>
    </location>
</feature>
<reference evidence="3" key="1">
    <citation type="journal article" date="2024" name="IScience">
        <title>Strigolactones Initiate the Formation of Haustorium-like Structures in Castilleja.</title>
        <authorList>
            <person name="Buerger M."/>
            <person name="Peterson D."/>
            <person name="Chory J."/>
        </authorList>
    </citation>
    <scope>NUCLEOTIDE SEQUENCE [LARGE SCALE GENOMIC DNA]</scope>
</reference>
<dbReference type="InterPro" id="IPR044730">
    <property type="entry name" value="RNase_H-like_dom_plant"/>
</dbReference>
<proteinExistence type="predicted"/>
<dbReference type="InterPro" id="IPR036397">
    <property type="entry name" value="RNaseH_sf"/>
</dbReference>
<comment type="caution">
    <text evidence="2">The sequence shown here is derived from an EMBL/GenBank/DDBJ whole genome shotgun (WGS) entry which is preliminary data.</text>
</comment>
<gene>
    <name evidence="2" type="ORF">CASFOL_027225</name>
</gene>
<organism evidence="2 3">
    <name type="scientific">Castilleja foliolosa</name>
    <dbReference type="NCBI Taxonomy" id="1961234"/>
    <lineage>
        <taxon>Eukaryota</taxon>
        <taxon>Viridiplantae</taxon>
        <taxon>Streptophyta</taxon>
        <taxon>Embryophyta</taxon>
        <taxon>Tracheophyta</taxon>
        <taxon>Spermatophyta</taxon>
        <taxon>Magnoliopsida</taxon>
        <taxon>eudicotyledons</taxon>
        <taxon>Gunneridae</taxon>
        <taxon>Pentapetalae</taxon>
        <taxon>asterids</taxon>
        <taxon>lamiids</taxon>
        <taxon>Lamiales</taxon>
        <taxon>Orobanchaceae</taxon>
        <taxon>Pedicularideae</taxon>
        <taxon>Castillejinae</taxon>
        <taxon>Castilleja</taxon>
    </lineage>
</organism>
<accession>A0ABD3CFR7</accession>
<evidence type="ECO:0000313" key="3">
    <source>
        <dbReference type="Proteomes" id="UP001632038"/>
    </source>
</evidence>
<dbReference type="Proteomes" id="UP001632038">
    <property type="component" value="Unassembled WGS sequence"/>
</dbReference>
<dbReference type="Pfam" id="PF13456">
    <property type="entry name" value="RVT_3"/>
    <property type="match status" value="1"/>
</dbReference>